<dbReference type="KEGG" id="dsa:Desal_0478"/>
<dbReference type="RefSeq" id="WP_015850364.1">
    <property type="nucleotide sequence ID" value="NC_012881.1"/>
</dbReference>
<sequence>MKKKLIEAGNLDSFICPDSDTFYVDNNILLTPGAKDELRKRKIKIVRVEDAAAAVAESGSAGCGNPDCTKEVCNGCEELVMGIAVLLKEEYGITDLAQLKEMSFKLADAVKGNI</sequence>
<dbReference type="STRING" id="526222.Desal_0478"/>
<keyword evidence="2" id="KW-1185">Reference proteome</keyword>
<accession>C6BX65</accession>
<dbReference type="HOGENOM" id="CLU_2092825_0_0_7"/>
<evidence type="ECO:0000313" key="1">
    <source>
        <dbReference type="EMBL" id="ACS78545.1"/>
    </source>
</evidence>
<dbReference type="AlphaFoldDB" id="C6BX65"/>
<gene>
    <name evidence="1" type="ordered locus">Desal_0478</name>
</gene>
<evidence type="ECO:0000313" key="2">
    <source>
        <dbReference type="Proteomes" id="UP000002601"/>
    </source>
</evidence>
<dbReference type="EMBL" id="CP001649">
    <property type="protein sequence ID" value="ACS78545.1"/>
    <property type="molecule type" value="Genomic_DNA"/>
</dbReference>
<name>C6BX65_MARSD</name>
<dbReference type="eggNOG" id="ENOG502ZI94">
    <property type="taxonomic scope" value="Bacteria"/>
</dbReference>
<reference evidence="1 2" key="1">
    <citation type="submission" date="2009-06" db="EMBL/GenBank/DDBJ databases">
        <title>Complete sequence of Desulfovibrio salexigens DSM 2638.</title>
        <authorList>
            <consortium name="US DOE Joint Genome Institute"/>
            <person name="Lucas S."/>
            <person name="Copeland A."/>
            <person name="Lapidus A."/>
            <person name="Glavina del Rio T."/>
            <person name="Tice H."/>
            <person name="Bruce D."/>
            <person name="Goodwin L."/>
            <person name="Pitluck S."/>
            <person name="Munk A.C."/>
            <person name="Brettin T."/>
            <person name="Detter J.C."/>
            <person name="Han C."/>
            <person name="Tapia R."/>
            <person name="Larimer F."/>
            <person name="Land M."/>
            <person name="Hauser L."/>
            <person name="Kyrpides N."/>
            <person name="Anderson I."/>
            <person name="Wall J.D."/>
            <person name="Arkin A.P."/>
            <person name="Dehal P."/>
            <person name="Chivian D."/>
            <person name="Giles B."/>
            <person name="Hazen T.C."/>
        </authorList>
    </citation>
    <scope>NUCLEOTIDE SEQUENCE [LARGE SCALE GENOMIC DNA]</scope>
    <source>
        <strain evidence="2">ATCC 14822 / DSM 2638 / NCIMB 8403 / VKM B-1763</strain>
    </source>
</reference>
<protein>
    <submittedName>
        <fullName evidence="1">Uncharacterized protein</fullName>
    </submittedName>
</protein>
<dbReference type="OrthoDB" id="5459846at2"/>
<organism evidence="1 2">
    <name type="scientific">Maridesulfovibrio salexigens (strain ATCC 14822 / DSM 2638 / NCIMB 8403 / VKM B-1763)</name>
    <name type="common">Desulfovibrio salexigens</name>
    <dbReference type="NCBI Taxonomy" id="526222"/>
    <lineage>
        <taxon>Bacteria</taxon>
        <taxon>Pseudomonadati</taxon>
        <taxon>Thermodesulfobacteriota</taxon>
        <taxon>Desulfovibrionia</taxon>
        <taxon>Desulfovibrionales</taxon>
        <taxon>Desulfovibrionaceae</taxon>
        <taxon>Maridesulfovibrio</taxon>
    </lineage>
</organism>
<proteinExistence type="predicted"/>
<dbReference type="Proteomes" id="UP000002601">
    <property type="component" value="Chromosome"/>
</dbReference>